<dbReference type="InterPro" id="IPR032585">
    <property type="entry name" value="DUF4912"/>
</dbReference>
<dbReference type="Proteomes" id="UP001221217">
    <property type="component" value="Unassembled WGS sequence"/>
</dbReference>
<evidence type="ECO:0000313" key="1">
    <source>
        <dbReference type="EMBL" id="MDC7228547.1"/>
    </source>
</evidence>
<name>A0AAJ1IFV3_9SPIO</name>
<dbReference type="AlphaFoldDB" id="A0AAJ1IFV3"/>
<gene>
    <name evidence="1" type="ORF">PQJ61_17430</name>
</gene>
<dbReference type="Pfam" id="PF16258">
    <property type="entry name" value="DUF4912"/>
    <property type="match status" value="1"/>
</dbReference>
<comment type="caution">
    <text evidence="1">The sequence shown here is derived from an EMBL/GenBank/DDBJ whole genome shotgun (WGS) entry which is preliminary data.</text>
</comment>
<sequence>MTEERLQLLPEDFLREIAVKEGISINENIDKQDLIDLILEAIEEDRAENVMANNPAMQIKERKFDITLNEQFDFDEDQYPLPESYNETKIVMLLRDPAWAYTYWDIKDSEIASLKFGNLSGKLNLRVYEMGKAEFSKANIQDFFDIPVQIEDGSWYINLPRTGIYYCVELILKGSESEKVLCRSNFVKSPQWEVGELDLHKDLKGSGNDLLLVAGVYDLSAAEAAGKIPQRIISMIDSEFLE</sequence>
<reference evidence="1 2" key="1">
    <citation type="submission" date="2022-12" db="EMBL/GenBank/DDBJ databases">
        <title>Metagenome assembled genome from gulf of manar.</title>
        <authorList>
            <person name="Kohli P."/>
            <person name="Pk S."/>
            <person name="Venkata Ramana C."/>
            <person name="Sasikala C."/>
        </authorList>
    </citation>
    <scope>NUCLEOTIDE SEQUENCE [LARGE SCALE GENOMIC DNA]</scope>
    <source>
        <strain evidence="1">JB008</strain>
    </source>
</reference>
<protein>
    <submittedName>
        <fullName evidence="1">DUF4912 domain-containing protein</fullName>
    </submittedName>
</protein>
<proteinExistence type="predicted"/>
<dbReference type="EMBL" id="JAQQAL010000051">
    <property type="protein sequence ID" value="MDC7228547.1"/>
    <property type="molecule type" value="Genomic_DNA"/>
</dbReference>
<evidence type="ECO:0000313" key="2">
    <source>
        <dbReference type="Proteomes" id="UP001221217"/>
    </source>
</evidence>
<organism evidence="1 2">
    <name type="scientific">Candidatus Thalassospirochaeta sargassi</name>
    <dbReference type="NCBI Taxonomy" id="3119039"/>
    <lineage>
        <taxon>Bacteria</taxon>
        <taxon>Pseudomonadati</taxon>
        <taxon>Spirochaetota</taxon>
        <taxon>Spirochaetia</taxon>
        <taxon>Spirochaetales</taxon>
        <taxon>Spirochaetaceae</taxon>
        <taxon>Candidatus Thalassospirochaeta</taxon>
    </lineage>
</organism>
<accession>A0AAJ1IFV3</accession>